<name>A0A2P2QBP1_RHIMU</name>
<dbReference type="EMBL" id="GGEC01083843">
    <property type="protein sequence ID" value="MBX64327.1"/>
    <property type="molecule type" value="Transcribed_RNA"/>
</dbReference>
<dbReference type="AlphaFoldDB" id="A0A2P2QBP1"/>
<evidence type="ECO:0000313" key="1">
    <source>
        <dbReference type="EMBL" id="MBX64327.1"/>
    </source>
</evidence>
<accession>A0A2P2QBP1</accession>
<protein>
    <submittedName>
        <fullName evidence="1">Uncharacterized protein</fullName>
    </submittedName>
</protein>
<organism evidence="1">
    <name type="scientific">Rhizophora mucronata</name>
    <name type="common">Asiatic mangrove</name>
    <dbReference type="NCBI Taxonomy" id="61149"/>
    <lineage>
        <taxon>Eukaryota</taxon>
        <taxon>Viridiplantae</taxon>
        <taxon>Streptophyta</taxon>
        <taxon>Embryophyta</taxon>
        <taxon>Tracheophyta</taxon>
        <taxon>Spermatophyta</taxon>
        <taxon>Magnoliopsida</taxon>
        <taxon>eudicotyledons</taxon>
        <taxon>Gunneridae</taxon>
        <taxon>Pentapetalae</taxon>
        <taxon>rosids</taxon>
        <taxon>fabids</taxon>
        <taxon>Malpighiales</taxon>
        <taxon>Rhizophoraceae</taxon>
        <taxon>Rhizophora</taxon>
    </lineage>
</organism>
<proteinExistence type="predicted"/>
<sequence>MGQDQAGFLRSLGDRSAIAVHWDVNHTFPHTSRCGSLVHWDAPFLGSRLQHVNACRIWLPTNY</sequence>
<reference evidence="1" key="1">
    <citation type="submission" date="2018-02" db="EMBL/GenBank/DDBJ databases">
        <title>Rhizophora mucronata_Transcriptome.</title>
        <authorList>
            <person name="Meera S.P."/>
            <person name="Sreeshan A."/>
            <person name="Augustine A."/>
        </authorList>
    </citation>
    <scope>NUCLEOTIDE SEQUENCE</scope>
    <source>
        <tissue evidence="1">Leaf</tissue>
    </source>
</reference>